<evidence type="ECO:0000256" key="1">
    <source>
        <dbReference type="SAM" id="MobiDB-lite"/>
    </source>
</evidence>
<proteinExistence type="predicted"/>
<gene>
    <name evidence="2" type="ORF">C8J26_4037</name>
</gene>
<dbReference type="AlphaFoldDB" id="A0A2T5GFU4"/>
<sequence>MRQRPSRLRRLDDALADLPLEEPMLLTELDGFLTGLLVGPNGIAQGEWLQSIWGLDEDGIAPFEDPLDVQWFVDAVMARHDEIARDLARGKPRPIFDHDERNGDVLWEIWIDGFAEAMALRPESWAAMAAGDDAEAAEGLARLSMLIAIARNESALDSVEINALEDRAPTELVEGVLQLHAARSRATPADPAPTPDAVPVKLGRNDPCRCGSGKKVKRCCG</sequence>
<comment type="caution">
    <text evidence="2">The sequence shown here is derived from an EMBL/GenBank/DDBJ whole genome shotgun (WGS) entry which is preliminary data.</text>
</comment>
<dbReference type="InterPro" id="IPR011978">
    <property type="entry name" value="YgfB-like"/>
</dbReference>
<dbReference type="SUPFAM" id="SSF103642">
    <property type="entry name" value="Sec-C motif"/>
    <property type="match status" value="1"/>
</dbReference>
<dbReference type="Proteomes" id="UP000244189">
    <property type="component" value="Unassembled WGS sequence"/>
</dbReference>
<dbReference type="InterPro" id="IPR036255">
    <property type="entry name" value="YgfB-like_sf"/>
</dbReference>
<keyword evidence="3" id="KW-1185">Reference proteome</keyword>
<dbReference type="NCBIfam" id="TIGR02292">
    <property type="entry name" value="ygfB_yecA"/>
    <property type="match status" value="1"/>
</dbReference>
<dbReference type="SUPFAM" id="SSF101327">
    <property type="entry name" value="YgfB-like"/>
    <property type="match status" value="1"/>
</dbReference>
<dbReference type="Gene3D" id="3.10.450.50">
    <property type="match status" value="1"/>
</dbReference>
<feature type="region of interest" description="Disordered" evidence="1">
    <location>
        <begin position="183"/>
        <end position="204"/>
    </location>
</feature>
<dbReference type="Pfam" id="PF03695">
    <property type="entry name" value="UPF0149"/>
    <property type="match status" value="1"/>
</dbReference>
<protein>
    <submittedName>
        <fullName evidence="2">Uncharacterized protein</fullName>
    </submittedName>
</protein>
<dbReference type="RefSeq" id="WP_107960116.1">
    <property type="nucleotide sequence ID" value="NZ_QAOG01000011.1"/>
</dbReference>
<evidence type="ECO:0000313" key="2">
    <source>
        <dbReference type="EMBL" id="PTQ58175.1"/>
    </source>
</evidence>
<name>A0A2T5GFU4_9SPHN</name>
<dbReference type="Pfam" id="PF02810">
    <property type="entry name" value="SEC-C"/>
    <property type="match status" value="1"/>
</dbReference>
<accession>A0A2T5GFU4</accession>
<organism evidence="2 3">
    <name type="scientific">Sphingomonas aurantiaca</name>
    <dbReference type="NCBI Taxonomy" id="185949"/>
    <lineage>
        <taxon>Bacteria</taxon>
        <taxon>Pseudomonadati</taxon>
        <taxon>Pseudomonadota</taxon>
        <taxon>Alphaproteobacteria</taxon>
        <taxon>Sphingomonadales</taxon>
        <taxon>Sphingomonadaceae</taxon>
        <taxon>Sphingomonas</taxon>
    </lineage>
</organism>
<dbReference type="InterPro" id="IPR004027">
    <property type="entry name" value="SEC_C_motif"/>
</dbReference>
<evidence type="ECO:0000313" key="3">
    <source>
        <dbReference type="Proteomes" id="UP000244189"/>
    </source>
</evidence>
<reference evidence="2 3" key="1">
    <citation type="submission" date="2018-04" db="EMBL/GenBank/DDBJ databases">
        <title>Genomic Encyclopedia of Type Strains, Phase III (KMG-III): the genomes of soil and plant-associated and newly described type strains.</title>
        <authorList>
            <person name="Whitman W."/>
        </authorList>
    </citation>
    <scope>NUCLEOTIDE SEQUENCE [LARGE SCALE GENOMIC DNA]</scope>
    <source>
        <strain evidence="2 3">MA101b</strain>
    </source>
</reference>
<dbReference type="EMBL" id="QAOG01000011">
    <property type="protein sequence ID" value="PTQ58175.1"/>
    <property type="molecule type" value="Genomic_DNA"/>
</dbReference>